<dbReference type="InterPro" id="IPR036388">
    <property type="entry name" value="WH-like_DNA-bd_sf"/>
</dbReference>
<dbReference type="SUPFAM" id="SSF53383">
    <property type="entry name" value="PLP-dependent transferases"/>
    <property type="match status" value="1"/>
</dbReference>
<dbReference type="InterPro" id="IPR036390">
    <property type="entry name" value="WH_DNA-bd_sf"/>
</dbReference>
<dbReference type="Gene3D" id="3.40.640.10">
    <property type="entry name" value="Type I PLP-dependent aspartate aminotransferase-like (Major domain)"/>
    <property type="match status" value="1"/>
</dbReference>
<evidence type="ECO:0000256" key="5">
    <source>
        <dbReference type="ARBA" id="ARBA00023163"/>
    </source>
</evidence>
<name>A0A7T3ZWR0_9MICO</name>
<dbReference type="InterPro" id="IPR051446">
    <property type="entry name" value="HTH_trans_reg/aminotransferase"/>
</dbReference>
<evidence type="ECO:0000256" key="4">
    <source>
        <dbReference type="ARBA" id="ARBA00023125"/>
    </source>
</evidence>
<dbReference type="AlphaFoldDB" id="A0A7T3ZWR0"/>
<dbReference type="PROSITE" id="PS50949">
    <property type="entry name" value="HTH_GNTR"/>
    <property type="match status" value="1"/>
</dbReference>
<dbReference type="Pfam" id="PF00392">
    <property type="entry name" value="GntR"/>
    <property type="match status" value="1"/>
</dbReference>
<sequence>MSATSDDQHDRRRTEIRSPIEISAAADEPLYRQLRKALEHQIMSGAFNLDTPLPSSRTLAREIGVSRNTVNAAIQELVASGLVEARSRSGHFVNRELVEGETDATEPVPDRAESIDWAAKVRVGADAALPEIVKPKDWRSRPYPFVAGQIDPEEFPRLAWAKALRTAMDPEHLWHSVRDAVDEDDPMLVDMLCQRILPARGIHVGAENVLITAGSQQGLDLLAQMLIHPGMRVGVEDPGYPDAKHSFARMGGSLEGIPVDRRGMVVPDSPPDLLYVTPSHHCPSNVTLDSARRRHLLAQTRTADSLIIEDDYDSEFRYRGKPTPALKALSGSDHVIYLGSFSKFLAPGLRLGYIVADSGLIRRLRTHRRYSIRHVSGHTQRAMGLLIESGQYQRTVVRRRTHLRQKWLRLTEALTAELPWTIPFPAGGVSVWIAGPPELDARDLAAECLRRGVVIEGGDAFFLDPQGSRNHFRLGFSVIGLEAIPAGVKELRFALESLLGSPLTS</sequence>
<keyword evidence="4" id="KW-0238">DNA-binding</keyword>
<accession>A0A7T3ZWR0</accession>
<dbReference type="SUPFAM" id="SSF46785">
    <property type="entry name" value="Winged helix' DNA-binding domain"/>
    <property type="match status" value="1"/>
</dbReference>
<proteinExistence type="inferred from homology"/>
<keyword evidence="7" id="KW-0032">Aminotransferase</keyword>
<dbReference type="SMART" id="SM00345">
    <property type="entry name" value="HTH_GNTR"/>
    <property type="match status" value="1"/>
</dbReference>
<dbReference type="GO" id="GO:0003700">
    <property type="term" value="F:DNA-binding transcription factor activity"/>
    <property type="evidence" value="ECO:0007669"/>
    <property type="project" value="InterPro"/>
</dbReference>
<protein>
    <submittedName>
        <fullName evidence="7">PLP-dependent aminotransferase family protein</fullName>
    </submittedName>
</protein>
<keyword evidence="2" id="KW-0663">Pyridoxal phosphate</keyword>
<dbReference type="RefSeq" id="WP_198498306.1">
    <property type="nucleotide sequence ID" value="NZ_CP065989.1"/>
</dbReference>
<evidence type="ECO:0000313" key="7">
    <source>
        <dbReference type="EMBL" id="QQB13079.1"/>
    </source>
</evidence>
<evidence type="ECO:0000256" key="1">
    <source>
        <dbReference type="ARBA" id="ARBA00005384"/>
    </source>
</evidence>
<evidence type="ECO:0000256" key="2">
    <source>
        <dbReference type="ARBA" id="ARBA00022898"/>
    </source>
</evidence>
<reference evidence="7 8" key="1">
    <citation type="submission" date="2020-12" db="EMBL/GenBank/DDBJ databases">
        <title>FDA dAtabase for Regulatory Grade micrObial Sequences (FDA-ARGOS): Supporting development and validation of Infectious Disease Dx tests.</title>
        <authorList>
            <person name="Sproer C."/>
            <person name="Gronow S."/>
            <person name="Severitt S."/>
            <person name="Schroder I."/>
            <person name="Tallon L."/>
            <person name="Sadzewicz L."/>
            <person name="Zhao X."/>
            <person name="Boylan J."/>
            <person name="Ott S."/>
            <person name="Bowen H."/>
            <person name="Vavikolanu K."/>
            <person name="Mehta A."/>
            <person name="Aluvathingal J."/>
            <person name="Nadendla S."/>
            <person name="Lowell S."/>
            <person name="Myers T."/>
            <person name="Yan Y."/>
            <person name="Sichtig H."/>
        </authorList>
    </citation>
    <scope>NUCLEOTIDE SEQUENCE [LARGE SCALE GENOMIC DNA]</scope>
    <source>
        <strain evidence="7 8">FDAARGOS_990</strain>
    </source>
</reference>
<keyword evidence="3" id="KW-0805">Transcription regulation</keyword>
<dbReference type="CDD" id="cd00609">
    <property type="entry name" value="AAT_like"/>
    <property type="match status" value="1"/>
</dbReference>
<dbReference type="Gene3D" id="1.10.10.10">
    <property type="entry name" value="Winged helix-like DNA-binding domain superfamily/Winged helix DNA-binding domain"/>
    <property type="match status" value="1"/>
</dbReference>
<gene>
    <name evidence="7" type="ORF">I6H47_09385</name>
</gene>
<dbReference type="Proteomes" id="UP000595374">
    <property type="component" value="Chromosome"/>
</dbReference>
<dbReference type="GO" id="GO:0030170">
    <property type="term" value="F:pyridoxal phosphate binding"/>
    <property type="evidence" value="ECO:0007669"/>
    <property type="project" value="InterPro"/>
</dbReference>
<dbReference type="InterPro" id="IPR015424">
    <property type="entry name" value="PyrdxlP-dep_Trfase"/>
</dbReference>
<feature type="domain" description="HTH gntR-type" evidence="6">
    <location>
        <begin position="28"/>
        <end position="96"/>
    </location>
</feature>
<comment type="similarity">
    <text evidence="1">In the C-terminal section; belongs to the class-I pyridoxal-phosphate-dependent aminotransferase family.</text>
</comment>
<evidence type="ECO:0000313" key="8">
    <source>
        <dbReference type="Proteomes" id="UP000595374"/>
    </source>
</evidence>
<dbReference type="CDD" id="cd07377">
    <property type="entry name" value="WHTH_GntR"/>
    <property type="match status" value="1"/>
</dbReference>
<dbReference type="PRINTS" id="PR00035">
    <property type="entry name" value="HTHGNTR"/>
</dbReference>
<keyword evidence="5" id="KW-0804">Transcription</keyword>
<dbReference type="InterPro" id="IPR000524">
    <property type="entry name" value="Tscrpt_reg_HTH_GntR"/>
</dbReference>
<evidence type="ECO:0000259" key="6">
    <source>
        <dbReference type="PROSITE" id="PS50949"/>
    </source>
</evidence>
<keyword evidence="7" id="KW-0808">Transferase</keyword>
<dbReference type="PANTHER" id="PTHR46577">
    <property type="entry name" value="HTH-TYPE TRANSCRIPTIONAL REGULATORY PROTEIN GABR"/>
    <property type="match status" value="1"/>
</dbReference>
<organism evidence="7 8">
    <name type="scientific">Brevibacterium casei</name>
    <dbReference type="NCBI Taxonomy" id="33889"/>
    <lineage>
        <taxon>Bacteria</taxon>
        <taxon>Bacillati</taxon>
        <taxon>Actinomycetota</taxon>
        <taxon>Actinomycetes</taxon>
        <taxon>Micrococcales</taxon>
        <taxon>Brevibacteriaceae</taxon>
        <taxon>Brevibacterium</taxon>
    </lineage>
</organism>
<dbReference type="Pfam" id="PF00155">
    <property type="entry name" value="Aminotran_1_2"/>
    <property type="match status" value="1"/>
</dbReference>
<dbReference type="InterPro" id="IPR004839">
    <property type="entry name" value="Aminotransferase_I/II_large"/>
</dbReference>
<dbReference type="GO" id="GO:0003677">
    <property type="term" value="F:DNA binding"/>
    <property type="evidence" value="ECO:0007669"/>
    <property type="project" value="UniProtKB-KW"/>
</dbReference>
<evidence type="ECO:0000256" key="3">
    <source>
        <dbReference type="ARBA" id="ARBA00023015"/>
    </source>
</evidence>
<dbReference type="EMBL" id="CP065989">
    <property type="protein sequence ID" value="QQB13079.1"/>
    <property type="molecule type" value="Genomic_DNA"/>
</dbReference>
<dbReference type="InterPro" id="IPR015421">
    <property type="entry name" value="PyrdxlP-dep_Trfase_major"/>
</dbReference>
<dbReference type="PANTHER" id="PTHR46577:SF1">
    <property type="entry name" value="HTH-TYPE TRANSCRIPTIONAL REGULATORY PROTEIN GABR"/>
    <property type="match status" value="1"/>
</dbReference>
<dbReference type="GO" id="GO:0008483">
    <property type="term" value="F:transaminase activity"/>
    <property type="evidence" value="ECO:0007669"/>
    <property type="project" value="UniProtKB-KW"/>
</dbReference>